<dbReference type="EMBL" id="MG999840">
    <property type="protein sequence ID" value="AWW07981.1"/>
    <property type="molecule type" value="Genomic_DNA"/>
</dbReference>
<organism evidence="1">
    <name type="scientific">Human herpesvirus 1</name>
    <name type="common">HHV-1</name>
    <name type="synonym">Human herpes simplex virus 1</name>
    <dbReference type="NCBI Taxonomy" id="10298"/>
    <lineage>
        <taxon>Viruses</taxon>
        <taxon>Duplodnaviria</taxon>
        <taxon>Heunggongvirae</taxon>
        <taxon>Peploviricota</taxon>
        <taxon>Herviviricetes</taxon>
        <taxon>Herpesvirales</taxon>
        <taxon>Orthoherpesviridae</taxon>
        <taxon>Alphaherpesvirinae</taxon>
        <taxon>Simplexvirus</taxon>
        <taxon>Simplexvirus humanalpha1</taxon>
    </lineage>
</organism>
<name>A0A2Z4GZS6_HHV1</name>
<evidence type="ECO:0000313" key="1">
    <source>
        <dbReference type="EMBL" id="AWW07981.1"/>
    </source>
</evidence>
<sequence length="34" mass="3681">MGLTARVFPSITLPTSPISIPGCCSRDPAHSRRR</sequence>
<protein>
    <submittedName>
        <fullName evidence="1">Uncharacterized protein</fullName>
    </submittedName>
</protein>
<reference evidence="1" key="1">
    <citation type="journal article" date="2018" name="MSphere">
        <title>Ultrasensitive Capture of Human Herpes Simplex Virus Genomes Directly from Clinical Samples Reveals Extraordinarily Limited Evolution in Cell Culture.</title>
        <authorList>
            <person name="Greninger A.L."/>
            <person name="Roychoudhury P."/>
            <person name="Xie H."/>
            <person name="Casto A."/>
            <person name="Cent A."/>
            <person name="Pepper G."/>
            <person name="Koelle D.M."/>
            <person name="Huang M.L."/>
            <person name="Wald A."/>
            <person name="Johnston C."/>
            <person name="Jerome K.R."/>
        </authorList>
    </citation>
    <scope>NUCLEOTIDE SEQUENCE</scope>
    <source>
        <strain evidence="1">2006-57630</strain>
    </source>
</reference>
<organismHost>
    <name type="scientific">Homo sapiens</name>
    <name type="common">Human</name>
    <dbReference type="NCBI Taxonomy" id="9606"/>
</organismHost>
<accession>A0A2Z4GZS6</accession>
<proteinExistence type="predicted"/>